<keyword evidence="2" id="KW-0067">ATP-binding</keyword>
<dbReference type="Proteomes" id="UP001172673">
    <property type="component" value="Unassembled WGS sequence"/>
</dbReference>
<evidence type="ECO:0000256" key="2">
    <source>
        <dbReference type="ARBA" id="ARBA00022840"/>
    </source>
</evidence>
<comment type="caution">
    <text evidence="5">The sequence shown here is derived from an EMBL/GenBank/DDBJ whole genome shotgun (WGS) entry which is preliminary data.</text>
</comment>
<evidence type="ECO:0000256" key="3">
    <source>
        <dbReference type="SAM" id="MobiDB-lite"/>
    </source>
</evidence>
<dbReference type="AlphaFoldDB" id="A0AA38XP15"/>
<dbReference type="GO" id="GO:0005524">
    <property type="term" value="F:ATP binding"/>
    <property type="evidence" value="ECO:0007669"/>
    <property type="project" value="UniProtKB-KW"/>
</dbReference>
<evidence type="ECO:0000313" key="5">
    <source>
        <dbReference type="EMBL" id="KAJ9617030.1"/>
    </source>
</evidence>
<keyword evidence="6" id="KW-1185">Reference proteome</keyword>
<feature type="region of interest" description="Disordered" evidence="3">
    <location>
        <begin position="13"/>
        <end position="52"/>
    </location>
</feature>
<dbReference type="EMBL" id="JAPDRK010000001">
    <property type="protein sequence ID" value="KAJ9617030.1"/>
    <property type="molecule type" value="Genomic_DNA"/>
</dbReference>
<protein>
    <recommendedName>
        <fullName evidence="4">Mitochondrial chaperone BCS1-like ATPase lid domain-containing protein</fullName>
    </recommendedName>
</protein>
<reference evidence="5" key="1">
    <citation type="submission" date="2022-10" db="EMBL/GenBank/DDBJ databases">
        <title>Culturing micro-colonial fungi from biological soil crusts in the Mojave desert and describing Neophaeococcomyces mojavensis, and introducing the new genera and species Taxawa tesnikishii.</title>
        <authorList>
            <person name="Kurbessoian T."/>
            <person name="Stajich J.E."/>
        </authorList>
    </citation>
    <scope>NUCLEOTIDE SEQUENCE</scope>
    <source>
        <strain evidence="5">TK_41</strain>
    </source>
</reference>
<feature type="domain" description="Mitochondrial chaperone BCS1-like ATPase lid" evidence="4">
    <location>
        <begin position="58"/>
        <end position="98"/>
    </location>
</feature>
<gene>
    <name evidence="5" type="ORF">H2200_000751</name>
</gene>
<organism evidence="5 6">
    <name type="scientific">Cladophialophora chaetospira</name>
    <dbReference type="NCBI Taxonomy" id="386627"/>
    <lineage>
        <taxon>Eukaryota</taxon>
        <taxon>Fungi</taxon>
        <taxon>Dikarya</taxon>
        <taxon>Ascomycota</taxon>
        <taxon>Pezizomycotina</taxon>
        <taxon>Eurotiomycetes</taxon>
        <taxon>Chaetothyriomycetidae</taxon>
        <taxon>Chaetothyriales</taxon>
        <taxon>Herpotrichiellaceae</taxon>
        <taxon>Cladophialophora</taxon>
    </lineage>
</organism>
<evidence type="ECO:0000256" key="1">
    <source>
        <dbReference type="ARBA" id="ARBA00022741"/>
    </source>
</evidence>
<sequence>MYCGDSLEMRRQPTKISQMVLDEKGSTDLDNQAPTIGHSDHKGDSVDSDDKVNSASSVISQLAEDFTKVLPEYTFSPAEIQGFLLTRKKDPAKAVIDIPKWRDNEVLKSSSEHLGQKPVTLKSMNAPRVPKTWNGMTISINDSGVHLTMKVRRRMEANVTIRWTRKRPRLGLNHHAHLVTMLILG</sequence>
<dbReference type="InterPro" id="IPR057495">
    <property type="entry name" value="AAA_lid_BCS1"/>
</dbReference>
<keyword evidence="1" id="KW-0547">Nucleotide-binding</keyword>
<feature type="compositionally biased region" description="Basic and acidic residues" evidence="3">
    <location>
        <begin position="38"/>
        <end position="52"/>
    </location>
</feature>
<proteinExistence type="predicted"/>
<evidence type="ECO:0000259" key="4">
    <source>
        <dbReference type="Pfam" id="PF25426"/>
    </source>
</evidence>
<dbReference type="Pfam" id="PF25426">
    <property type="entry name" value="AAA_lid_BCS1"/>
    <property type="match status" value="1"/>
</dbReference>
<name>A0AA38XP15_9EURO</name>
<evidence type="ECO:0000313" key="6">
    <source>
        <dbReference type="Proteomes" id="UP001172673"/>
    </source>
</evidence>
<accession>A0AA38XP15</accession>